<sequence length="119" mass="13136">MEKEVLIVDDASFMRLMISDILNNAGFKVVGEARSGAEAIKLYEMLKPDLVTMDISMPDKDGVVAVKEILKIDSKANILICSAIEESIVIKAIKVGAKDFIVKPFHANRLLEAIDKIFN</sequence>
<dbReference type="SUPFAM" id="SSF52172">
    <property type="entry name" value="CheY-like"/>
    <property type="match status" value="1"/>
</dbReference>
<dbReference type="Pfam" id="PF00072">
    <property type="entry name" value="Response_reg"/>
    <property type="match status" value="1"/>
</dbReference>
<dbReference type="GO" id="GO:0000160">
    <property type="term" value="P:phosphorelay signal transduction system"/>
    <property type="evidence" value="ECO:0007669"/>
    <property type="project" value="InterPro"/>
</dbReference>
<evidence type="ECO:0000259" key="4">
    <source>
        <dbReference type="PROSITE" id="PS50110"/>
    </source>
</evidence>
<accession>A0A1T4PTL8</accession>
<dbReference type="Proteomes" id="UP000190625">
    <property type="component" value="Unassembled WGS sequence"/>
</dbReference>
<evidence type="ECO:0000256" key="3">
    <source>
        <dbReference type="PROSITE-ProRule" id="PRU00169"/>
    </source>
</evidence>
<reference evidence="6" key="1">
    <citation type="submission" date="2017-02" db="EMBL/GenBank/DDBJ databases">
        <authorList>
            <person name="Varghese N."/>
            <person name="Submissions S."/>
        </authorList>
    </citation>
    <scope>NUCLEOTIDE SEQUENCE [LARGE SCALE GENOMIC DNA]</scope>
    <source>
        <strain evidence="6">ATCC BAA-73</strain>
    </source>
</reference>
<name>A0A1T4PTL8_9FIRM</name>
<organism evidence="5 6">
    <name type="scientific">Selenihalanaerobacter shriftii</name>
    <dbReference type="NCBI Taxonomy" id="142842"/>
    <lineage>
        <taxon>Bacteria</taxon>
        <taxon>Bacillati</taxon>
        <taxon>Bacillota</taxon>
        <taxon>Clostridia</taxon>
        <taxon>Halanaerobiales</taxon>
        <taxon>Halobacteroidaceae</taxon>
        <taxon>Selenihalanaerobacter</taxon>
    </lineage>
</organism>
<feature type="domain" description="Response regulatory" evidence="4">
    <location>
        <begin position="4"/>
        <end position="118"/>
    </location>
</feature>
<dbReference type="InterPro" id="IPR011006">
    <property type="entry name" value="CheY-like_superfamily"/>
</dbReference>
<dbReference type="STRING" id="142842.SAMN02745118_02311"/>
<dbReference type="PROSITE" id="PS50110">
    <property type="entry name" value="RESPONSE_REGULATORY"/>
    <property type="match status" value="1"/>
</dbReference>
<dbReference type="AlphaFoldDB" id="A0A1T4PTL8"/>
<dbReference type="OrthoDB" id="9790669at2"/>
<dbReference type="PANTHER" id="PTHR43228:SF1">
    <property type="entry name" value="TWO-COMPONENT RESPONSE REGULATOR ARR22"/>
    <property type="match status" value="1"/>
</dbReference>
<evidence type="ECO:0000256" key="2">
    <source>
        <dbReference type="ARBA" id="ARBA00024867"/>
    </source>
</evidence>
<dbReference type="PANTHER" id="PTHR43228">
    <property type="entry name" value="TWO-COMPONENT RESPONSE REGULATOR"/>
    <property type="match status" value="1"/>
</dbReference>
<keyword evidence="6" id="KW-1185">Reference proteome</keyword>
<evidence type="ECO:0000313" key="6">
    <source>
        <dbReference type="Proteomes" id="UP000190625"/>
    </source>
</evidence>
<comment type="function">
    <text evidence="2">May play the central regulatory role in sporulation. It may be an element of the effector pathway responsible for the activation of sporulation genes in response to nutritional stress. Spo0A may act in concert with spo0H (a sigma factor) to control the expression of some genes that are critical to the sporulation process.</text>
</comment>
<evidence type="ECO:0000256" key="1">
    <source>
        <dbReference type="ARBA" id="ARBA00018672"/>
    </source>
</evidence>
<dbReference type="Gene3D" id="3.40.50.2300">
    <property type="match status" value="1"/>
</dbReference>
<dbReference type="RefSeq" id="WP_078810744.1">
    <property type="nucleotide sequence ID" value="NZ_FUWM01000021.1"/>
</dbReference>
<proteinExistence type="predicted"/>
<gene>
    <name evidence="5" type="ORF">SAMN02745118_02311</name>
</gene>
<keyword evidence="3" id="KW-0597">Phosphoprotein</keyword>
<dbReference type="EMBL" id="FUWM01000021">
    <property type="protein sequence ID" value="SJZ94905.1"/>
    <property type="molecule type" value="Genomic_DNA"/>
</dbReference>
<dbReference type="SMART" id="SM00448">
    <property type="entry name" value="REC"/>
    <property type="match status" value="1"/>
</dbReference>
<dbReference type="InterPro" id="IPR001789">
    <property type="entry name" value="Sig_transdc_resp-reg_receiver"/>
</dbReference>
<evidence type="ECO:0000313" key="5">
    <source>
        <dbReference type="EMBL" id="SJZ94905.1"/>
    </source>
</evidence>
<feature type="modified residue" description="4-aspartylphosphate" evidence="3">
    <location>
        <position position="54"/>
    </location>
</feature>
<dbReference type="InterPro" id="IPR052048">
    <property type="entry name" value="ST_Response_Regulator"/>
</dbReference>
<protein>
    <recommendedName>
        <fullName evidence="1">Stage 0 sporulation protein A homolog</fullName>
    </recommendedName>
</protein>